<reference evidence="2" key="1">
    <citation type="submission" date="2020-12" db="EMBL/GenBank/DDBJ databases">
        <authorList>
            <person name="Rodrigo-Torres L."/>
            <person name="Arahal R. D."/>
            <person name="Lucena T."/>
        </authorList>
    </citation>
    <scope>NUCLEOTIDE SEQUENCE</scope>
    <source>
        <strain evidence="2">CECT 9390</strain>
    </source>
</reference>
<proteinExistence type="predicted"/>
<keyword evidence="1" id="KW-0472">Membrane</keyword>
<organism evidence="2 3">
    <name type="scientific">Chryseobacterium aquaeductus</name>
    <dbReference type="NCBI Taxonomy" id="2675056"/>
    <lineage>
        <taxon>Bacteria</taxon>
        <taxon>Pseudomonadati</taxon>
        <taxon>Bacteroidota</taxon>
        <taxon>Flavobacteriia</taxon>
        <taxon>Flavobacteriales</taxon>
        <taxon>Weeksellaceae</taxon>
        <taxon>Chryseobacterium group</taxon>
        <taxon>Chryseobacterium</taxon>
    </lineage>
</organism>
<feature type="transmembrane region" description="Helical" evidence="1">
    <location>
        <begin position="43"/>
        <end position="65"/>
    </location>
</feature>
<feature type="transmembrane region" description="Helical" evidence="1">
    <location>
        <begin position="12"/>
        <end position="31"/>
    </location>
</feature>
<accession>A0A9N8MEY4</accession>
<name>A0A9N8MEY4_9FLAO</name>
<dbReference type="Proteomes" id="UP000662618">
    <property type="component" value="Unassembled WGS sequence"/>
</dbReference>
<dbReference type="EMBL" id="CAJIMS010000001">
    <property type="protein sequence ID" value="CAD7802460.1"/>
    <property type="molecule type" value="Genomic_DNA"/>
</dbReference>
<gene>
    <name evidence="2" type="ORF">CHRY9390_00932</name>
</gene>
<dbReference type="AlphaFoldDB" id="A0A9N8MEY4"/>
<keyword evidence="1" id="KW-0812">Transmembrane</keyword>
<evidence type="ECO:0008006" key="4">
    <source>
        <dbReference type="Google" id="ProtNLM"/>
    </source>
</evidence>
<feature type="transmembrane region" description="Helical" evidence="1">
    <location>
        <begin position="72"/>
        <end position="93"/>
    </location>
</feature>
<comment type="caution">
    <text evidence="2">The sequence shown here is derived from an EMBL/GenBank/DDBJ whole genome shotgun (WGS) entry which is preliminary data.</text>
</comment>
<evidence type="ECO:0000313" key="2">
    <source>
        <dbReference type="EMBL" id="CAD7802460.1"/>
    </source>
</evidence>
<evidence type="ECO:0000313" key="3">
    <source>
        <dbReference type="Proteomes" id="UP000662618"/>
    </source>
</evidence>
<keyword evidence="1" id="KW-1133">Transmembrane helix</keyword>
<sequence length="100" mass="11106">MMNDKTILKIGNYTFGLFFLLGNICLFGFIITDKVDFALGGYFLLMFGSVLSLIIVLGLIIYGLINKRQIKSCLRAAAVICINIPIAILYFYIGTSLLNL</sequence>
<evidence type="ECO:0000256" key="1">
    <source>
        <dbReference type="SAM" id="Phobius"/>
    </source>
</evidence>
<dbReference type="RefSeq" id="WP_162087402.1">
    <property type="nucleotide sequence ID" value="NZ_CAJIMS010000001.1"/>
</dbReference>
<keyword evidence="3" id="KW-1185">Reference proteome</keyword>
<protein>
    <recommendedName>
        <fullName evidence="4">Branched-chain amino acid:cation transporter, LIVCS family</fullName>
    </recommendedName>
</protein>